<sequence>MRAPWEDTVGPPDPGASRRLAAALTRALAPWRWRIVPWAGGYTVTGPQGALAPAHSVDEIVARARAARPGTPPVDTAPADGLALAEAIVRVAVTARYRGGPVLLSGPDPGPARRLTTRDGVAVDVVPRAGTAWGVG</sequence>
<name>A0ABT5SQL6_9PSEU</name>
<keyword evidence="2" id="KW-1185">Reference proteome</keyword>
<gene>
    <name evidence="1" type="ORF">PGB27_05300</name>
</gene>
<comment type="caution">
    <text evidence="1">The sequence shown here is derived from an EMBL/GenBank/DDBJ whole genome shotgun (WGS) entry which is preliminary data.</text>
</comment>
<dbReference type="EMBL" id="JAQZAO010000002">
    <property type="protein sequence ID" value="MDD7964760.1"/>
    <property type="molecule type" value="Genomic_DNA"/>
</dbReference>
<reference evidence="1 2" key="1">
    <citation type="submission" date="2023-02" db="EMBL/GenBank/DDBJ databases">
        <title>Genome sequencing required for Actinomycetospora new species description.</title>
        <authorList>
            <person name="Saimee Y."/>
            <person name="Duangmal K."/>
        </authorList>
    </citation>
    <scope>NUCLEOTIDE SEQUENCE [LARGE SCALE GENOMIC DNA]</scope>
    <source>
        <strain evidence="1 2">DW7H6</strain>
    </source>
</reference>
<protein>
    <submittedName>
        <fullName evidence="1">Uncharacterized protein</fullName>
    </submittedName>
</protein>
<organism evidence="1 2">
    <name type="scientific">Actinomycetospora lemnae</name>
    <dbReference type="NCBI Taxonomy" id="3019891"/>
    <lineage>
        <taxon>Bacteria</taxon>
        <taxon>Bacillati</taxon>
        <taxon>Actinomycetota</taxon>
        <taxon>Actinomycetes</taxon>
        <taxon>Pseudonocardiales</taxon>
        <taxon>Pseudonocardiaceae</taxon>
        <taxon>Actinomycetospora</taxon>
    </lineage>
</organism>
<proteinExistence type="predicted"/>
<evidence type="ECO:0000313" key="2">
    <source>
        <dbReference type="Proteomes" id="UP001300763"/>
    </source>
</evidence>
<dbReference type="Proteomes" id="UP001300763">
    <property type="component" value="Unassembled WGS sequence"/>
</dbReference>
<dbReference type="RefSeq" id="WP_274199295.1">
    <property type="nucleotide sequence ID" value="NZ_JAQZAO010000002.1"/>
</dbReference>
<accession>A0ABT5SQL6</accession>
<evidence type="ECO:0000313" key="1">
    <source>
        <dbReference type="EMBL" id="MDD7964760.1"/>
    </source>
</evidence>